<evidence type="ECO:0000256" key="1">
    <source>
        <dbReference type="SAM" id="MobiDB-lite"/>
    </source>
</evidence>
<accession>A0A9W8MTP3</accession>
<evidence type="ECO:0000313" key="3">
    <source>
        <dbReference type="Proteomes" id="UP001148786"/>
    </source>
</evidence>
<name>A0A9W8MTP3_9AGAR</name>
<gene>
    <name evidence="2" type="ORF">NLJ89_g7447</name>
</gene>
<dbReference type="AlphaFoldDB" id="A0A9W8MTP3"/>
<reference evidence="2" key="1">
    <citation type="submission" date="2022-07" db="EMBL/GenBank/DDBJ databases">
        <title>Genome Sequence of Agrocybe chaxingu.</title>
        <authorList>
            <person name="Buettner E."/>
        </authorList>
    </citation>
    <scope>NUCLEOTIDE SEQUENCE</scope>
    <source>
        <strain evidence="2">MP-N11</strain>
    </source>
</reference>
<feature type="region of interest" description="Disordered" evidence="1">
    <location>
        <begin position="262"/>
        <end position="288"/>
    </location>
</feature>
<keyword evidence="3" id="KW-1185">Reference proteome</keyword>
<organism evidence="2 3">
    <name type="scientific">Agrocybe chaxingu</name>
    <dbReference type="NCBI Taxonomy" id="84603"/>
    <lineage>
        <taxon>Eukaryota</taxon>
        <taxon>Fungi</taxon>
        <taxon>Dikarya</taxon>
        <taxon>Basidiomycota</taxon>
        <taxon>Agaricomycotina</taxon>
        <taxon>Agaricomycetes</taxon>
        <taxon>Agaricomycetidae</taxon>
        <taxon>Agaricales</taxon>
        <taxon>Agaricineae</taxon>
        <taxon>Strophariaceae</taxon>
        <taxon>Agrocybe</taxon>
    </lineage>
</organism>
<protein>
    <submittedName>
        <fullName evidence="2">Uncharacterized protein</fullName>
    </submittedName>
</protein>
<proteinExistence type="predicted"/>
<comment type="caution">
    <text evidence="2">The sequence shown here is derived from an EMBL/GenBank/DDBJ whole genome shotgun (WGS) entry which is preliminary data.</text>
</comment>
<evidence type="ECO:0000313" key="2">
    <source>
        <dbReference type="EMBL" id="KAJ3505384.1"/>
    </source>
</evidence>
<feature type="region of interest" description="Disordered" evidence="1">
    <location>
        <begin position="71"/>
        <end position="90"/>
    </location>
</feature>
<sequence length="288" mass="31328">MASSYTTASDGTDDGRPTAEELKERYVPVVLITTTTSPLSATRTDDFNHPRSHLSRDALRVHFKHESDLVVDHDSEPHVYGESPPEEGDDDAEVEADRLMSLSTSSITLLRTPHNEVLNNSDAEDLQTRLHDLLHGVGSLAPSSSGPLDLLPPRADNLDAVPPSRLSVTETEVSRLSDMPSVRPTRRRINTRVDTAHISQHVVDEMRKVLVEVVSRVFVQLVSDVPLPSSSSLSVPLVTGEGTHIEETPSVQIFSALNKEISRESDDGAGLHEEGGQEEKLGDGGRAT</sequence>
<dbReference type="EMBL" id="JANKHO010000890">
    <property type="protein sequence ID" value="KAJ3505384.1"/>
    <property type="molecule type" value="Genomic_DNA"/>
</dbReference>
<feature type="compositionally biased region" description="Basic and acidic residues" evidence="1">
    <location>
        <begin position="13"/>
        <end position="23"/>
    </location>
</feature>
<dbReference type="Proteomes" id="UP001148786">
    <property type="component" value="Unassembled WGS sequence"/>
</dbReference>
<feature type="compositionally biased region" description="Polar residues" evidence="1">
    <location>
        <begin position="1"/>
        <end position="10"/>
    </location>
</feature>
<feature type="region of interest" description="Disordered" evidence="1">
    <location>
        <begin position="1"/>
        <end position="23"/>
    </location>
</feature>